<dbReference type="InterPro" id="IPR002885">
    <property type="entry name" value="PPR_rpt"/>
</dbReference>
<feature type="repeat" description="PPR" evidence="2">
    <location>
        <begin position="376"/>
        <end position="410"/>
    </location>
</feature>
<dbReference type="PANTHER" id="PTHR47926">
    <property type="entry name" value="PENTATRICOPEPTIDE REPEAT-CONTAINING PROTEIN"/>
    <property type="match status" value="1"/>
</dbReference>
<dbReference type="GO" id="GO:0009451">
    <property type="term" value="P:RNA modification"/>
    <property type="evidence" value="ECO:0007669"/>
    <property type="project" value="InterPro"/>
</dbReference>
<evidence type="ECO:0000313" key="4">
    <source>
        <dbReference type="EMBL" id="CAA2634836.1"/>
    </source>
</evidence>
<dbReference type="Proteomes" id="UP001189122">
    <property type="component" value="Unassembled WGS sequence"/>
</dbReference>
<keyword evidence="5" id="KW-1185">Reference proteome</keyword>
<dbReference type="Pfam" id="PF12854">
    <property type="entry name" value="PPR_1"/>
    <property type="match status" value="1"/>
</dbReference>
<feature type="repeat" description="PPR" evidence="2">
    <location>
        <begin position="107"/>
        <end position="141"/>
    </location>
</feature>
<dbReference type="FunFam" id="1.25.40.10:FF:000031">
    <property type="entry name" value="Pentatricopeptide repeat-containing protein mitochondrial"/>
    <property type="match status" value="1"/>
</dbReference>
<dbReference type="EMBL" id="CACRZD030000018">
    <property type="protein sequence ID" value="CAA6673809.1"/>
    <property type="molecule type" value="Genomic_DNA"/>
</dbReference>
<protein>
    <submittedName>
        <fullName evidence="4">Uncharacterized protein</fullName>
    </submittedName>
</protein>
<evidence type="ECO:0000313" key="5">
    <source>
        <dbReference type="Proteomes" id="UP001189122"/>
    </source>
</evidence>
<feature type="region of interest" description="Disordered" evidence="3">
    <location>
        <begin position="643"/>
        <end position="666"/>
    </location>
</feature>
<dbReference type="GO" id="GO:0003723">
    <property type="term" value="F:RNA binding"/>
    <property type="evidence" value="ECO:0007669"/>
    <property type="project" value="InterPro"/>
</dbReference>
<gene>
    <name evidence="4" type="ORF">SI7747_18020225</name>
</gene>
<feature type="region of interest" description="Disordered" evidence="3">
    <location>
        <begin position="1"/>
        <end position="35"/>
    </location>
</feature>
<dbReference type="EMBL" id="LR743605">
    <property type="protein sequence ID" value="CAA2634836.1"/>
    <property type="molecule type" value="Genomic_DNA"/>
</dbReference>
<feature type="compositionally biased region" description="Low complexity" evidence="3">
    <location>
        <begin position="9"/>
        <end position="33"/>
    </location>
</feature>
<dbReference type="Gene3D" id="1.25.40.10">
    <property type="entry name" value="Tetratricopeptide repeat domain"/>
    <property type="match status" value="5"/>
</dbReference>
<evidence type="ECO:0000256" key="3">
    <source>
        <dbReference type="SAM" id="MobiDB-lite"/>
    </source>
</evidence>
<evidence type="ECO:0000256" key="1">
    <source>
        <dbReference type="ARBA" id="ARBA00022737"/>
    </source>
</evidence>
<dbReference type="PANTHER" id="PTHR47926:SF404">
    <property type="entry name" value="(PPR) REPEAT-CONTAINING PROTEIN, PUTATIVE-RELATED"/>
    <property type="match status" value="1"/>
</dbReference>
<dbReference type="InterPro" id="IPR046960">
    <property type="entry name" value="PPR_At4g14850-like_plant"/>
</dbReference>
<feature type="repeat" description="PPR" evidence="2">
    <location>
        <begin position="170"/>
        <end position="200"/>
    </location>
</feature>
<dbReference type="InterPro" id="IPR011990">
    <property type="entry name" value="TPR-like_helical_dom_sf"/>
</dbReference>
<feature type="repeat" description="PPR" evidence="2">
    <location>
        <begin position="203"/>
        <end position="233"/>
    </location>
</feature>
<feature type="repeat" description="PPR" evidence="2">
    <location>
        <begin position="76"/>
        <end position="106"/>
    </location>
</feature>
<accession>A0A7I8JUN6</accession>
<keyword evidence="1" id="KW-0677">Repeat</keyword>
<feature type="repeat" description="PPR" evidence="2">
    <location>
        <begin position="477"/>
        <end position="507"/>
    </location>
</feature>
<organism evidence="4">
    <name type="scientific">Spirodela intermedia</name>
    <name type="common">Intermediate duckweed</name>
    <dbReference type="NCBI Taxonomy" id="51605"/>
    <lineage>
        <taxon>Eukaryota</taxon>
        <taxon>Viridiplantae</taxon>
        <taxon>Streptophyta</taxon>
        <taxon>Embryophyta</taxon>
        <taxon>Tracheophyta</taxon>
        <taxon>Spermatophyta</taxon>
        <taxon>Magnoliopsida</taxon>
        <taxon>Liliopsida</taxon>
        <taxon>Araceae</taxon>
        <taxon>Lemnoideae</taxon>
        <taxon>Spirodela</taxon>
    </lineage>
</organism>
<dbReference type="Pfam" id="PF01535">
    <property type="entry name" value="PPR"/>
    <property type="match status" value="5"/>
</dbReference>
<sequence length="683" mass="73541">MAHTSGCRTPAAATSSGGTPPSSPSTPGGASSTRPVPLRLHALQERCHLERHALGVRVPGHLNDARQLFDRMPERNVVSWTSMLCALLRAGRTREAKTLFDTMPQRNVVSWNAMVSGLARNGELTEARRIFDAMPQRDRASWSGMIAAYAERSLMGEAQRLFERASGAADVVSWTAMIAGHCRAGDVGEAHRLFREMAPAIRNVVTWTAMIGGFAWNGRHEAALRLFLEMKRTSPVEPNSETLIALLYTCTGLRFPTLGRQVHAQTVVNGMTVENGGDGRLGRCLIQMYARLGAVDWACWIFRRDPPASSSGDDTICWNSMIFGYAQAGQLDEARRWFDGTPFPDQITATTMISAYLDAGEVSPARLLFDQMKVKDSVAWTAVISGLVQNELVQEAMEVFSEMKAAAVPPLDHTFAALLGAAGSAACLEMGQQLHALAVRTRPALDTAAGNALAAMYSKCGDVTAALRAFSAMPSRDVVSWNAMIVGLSHHGLAGEALELFHGMPMAPTGVSFLGALTACSHAGLHYACMVHLLARAGRAAEAECWSRRFRRERGSVGPLAAACAAVEGAAAAVGERAARRAIEEEPRNAAALVGLRRLYAAAERRAAEGAVGEEMRAKGVRKAPGMSWVVVRGRTHAFLSGDRSTHRARRYAPSSPAAGSTAVAPYRKRSKRACTQIAEVFY</sequence>
<proteinExistence type="predicted"/>
<evidence type="ECO:0000256" key="2">
    <source>
        <dbReference type="PROSITE-ProRule" id="PRU00708"/>
    </source>
</evidence>
<dbReference type="AlphaFoldDB" id="A0A7I8JUN6"/>
<reference evidence="4 5" key="1">
    <citation type="submission" date="2019-12" db="EMBL/GenBank/DDBJ databases">
        <authorList>
            <person name="Scholz U."/>
            <person name="Mascher M."/>
            <person name="Fiebig A."/>
        </authorList>
    </citation>
    <scope>NUCLEOTIDE SEQUENCE</scope>
</reference>
<dbReference type="NCBIfam" id="TIGR00756">
    <property type="entry name" value="PPR"/>
    <property type="match status" value="7"/>
</dbReference>
<name>A0A7I8JUN6_SPIIN</name>
<dbReference type="Pfam" id="PF13041">
    <property type="entry name" value="PPR_2"/>
    <property type="match status" value="2"/>
</dbReference>
<dbReference type="PROSITE" id="PS51375">
    <property type="entry name" value="PPR"/>
    <property type="match status" value="6"/>
</dbReference>